<name>A0A9N8K8D6_9PEZI</name>
<sequence>MDSLHSLSAALKWLEIAAEDLWRRKTWWEGAWAAAGPLWREIVDAEDVWGEQDERKYSEVTVSRWRWWAARLDELAVGNMIDDESKSLARASAETIRSLERDWMEASDETESCG</sequence>
<organism evidence="1 2">
    <name type="scientific">Aureobasidium mustum</name>
    <dbReference type="NCBI Taxonomy" id="2773714"/>
    <lineage>
        <taxon>Eukaryota</taxon>
        <taxon>Fungi</taxon>
        <taxon>Dikarya</taxon>
        <taxon>Ascomycota</taxon>
        <taxon>Pezizomycotina</taxon>
        <taxon>Dothideomycetes</taxon>
        <taxon>Dothideomycetidae</taxon>
        <taxon>Dothideales</taxon>
        <taxon>Saccotheciaceae</taxon>
        <taxon>Aureobasidium</taxon>
    </lineage>
</organism>
<evidence type="ECO:0000313" key="1">
    <source>
        <dbReference type="EMBL" id="CAD0100506.1"/>
    </source>
</evidence>
<dbReference type="AlphaFoldDB" id="A0A9N8K8D6"/>
<comment type="caution">
    <text evidence="1">The sequence shown here is derived from an EMBL/GenBank/DDBJ whole genome shotgun (WGS) entry which is preliminary data.</text>
</comment>
<dbReference type="Proteomes" id="UP000714618">
    <property type="component" value="Unassembled WGS sequence"/>
</dbReference>
<gene>
    <name evidence="1" type="ORF">AWRI4233_LOCUS9331</name>
</gene>
<accession>A0A9N8K8D6</accession>
<protein>
    <submittedName>
        <fullName evidence="1">Uncharacterized protein</fullName>
    </submittedName>
</protein>
<proteinExistence type="predicted"/>
<reference evidence="1" key="1">
    <citation type="submission" date="2020-06" db="EMBL/GenBank/DDBJ databases">
        <authorList>
            <person name="Onetto C."/>
        </authorList>
    </citation>
    <scope>NUCLEOTIDE SEQUENCE</scope>
</reference>
<evidence type="ECO:0000313" key="2">
    <source>
        <dbReference type="Proteomes" id="UP000714618"/>
    </source>
</evidence>
<dbReference type="EMBL" id="CAIJEO010000012">
    <property type="protein sequence ID" value="CAD0100506.1"/>
    <property type="molecule type" value="Genomic_DNA"/>
</dbReference>
<keyword evidence="2" id="KW-1185">Reference proteome</keyword>